<evidence type="ECO:0000313" key="2">
    <source>
        <dbReference type="Proteomes" id="UP000251923"/>
    </source>
</evidence>
<dbReference type="EMBL" id="QMHM01000059">
    <property type="protein sequence ID" value="RAV76546.1"/>
    <property type="molecule type" value="Genomic_DNA"/>
</dbReference>
<comment type="caution">
    <text evidence="1">The sequence shown here is derived from an EMBL/GenBank/DDBJ whole genome shotgun (WGS) entry which is preliminary data.</text>
</comment>
<sequence length="135" mass="14135">MAITTTFRTRAFGAGGISIGGGVAVSSGMMSSQENERGGQRHAVTVPPEAAGTRLDKYLTDALADKEEALSRARLQALIGEGRVSRKAGGGAELTVLGTRVVGCYRDMERAAHDAASNHLKTLGRIVARQKVSPK</sequence>
<proteinExistence type="predicted"/>
<name>A0A329NVN1_9LACT</name>
<dbReference type="InterPro" id="IPR036986">
    <property type="entry name" value="S4_RNA-bd_sf"/>
</dbReference>
<evidence type="ECO:0000313" key="1">
    <source>
        <dbReference type="EMBL" id="RAV76546.1"/>
    </source>
</evidence>
<dbReference type="Proteomes" id="UP000251923">
    <property type="component" value="Unassembled WGS sequence"/>
</dbReference>
<reference evidence="1 2" key="1">
    <citation type="submission" date="2018-04" db="EMBL/GenBank/DDBJ databases">
        <title>Aerococcus urinae genomes.</title>
        <authorList>
            <person name="Hilt E."/>
            <person name="Gilbert N.M."/>
            <person name="Thomas-White K."/>
            <person name="Putonti C."/>
            <person name="Lewis A.L."/>
            <person name="Visck K.L."/>
            <person name="Wolfe A.J."/>
        </authorList>
    </citation>
    <scope>NUCLEOTIDE SEQUENCE [LARGE SCALE GENOMIC DNA]</scope>
    <source>
        <strain evidence="1 2">UMB7480</strain>
    </source>
</reference>
<gene>
    <name evidence="1" type="ORF">DBT54_09815</name>
</gene>
<protein>
    <submittedName>
        <fullName evidence="1">Uncharacterized protein</fullName>
    </submittedName>
</protein>
<organism evidence="1 2">
    <name type="scientific">Aerococcus urinae</name>
    <dbReference type="NCBI Taxonomy" id="1376"/>
    <lineage>
        <taxon>Bacteria</taxon>
        <taxon>Bacillati</taxon>
        <taxon>Bacillota</taxon>
        <taxon>Bacilli</taxon>
        <taxon>Lactobacillales</taxon>
        <taxon>Aerococcaceae</taxon>
        <taxon>Aerococcus</taxon>
    </lineage>
</organism>
<dbReference type="Gene3D" id="3.10.290.10">
    <property type="entry name" value="RNA-binding S4 domain"/>
    <property type="match status" value="1"/>
</dbReference>
<accession>A0A329NVN1</accession>
<dbReference type="GO" id="GO:0003723">
    <property type="term" value="F:RNA binding"/>
    <property type="evidence" value="ECO:0007669"/>
    <property type="project" value="InterPro"/>
</dbReference>
<dbReference type="AlphaFoldDB" id="A0A329NVN1"/>